<name>A0ABU8XUX6_9PROT</name>
<dbReference type="InterPro" id="IPR027417">
    <property type="entry name" value="P-loop_NTPase"/>
</dbReference>
<feature type="region of interest" description="Disordered" evidence="1">
    <location>
        <begin position="74"/>
        <end position="98"/>
    </location>
</feature>
<dbReference type="Pfam" id="PF05402">
    <property type="entry name" value="PqqD"/>
    <property type="match status" value="1"/>
</dbReference>
<organism evidence="2 3">
    <name type="scientific">Benzoatithermus flavus</name>
    <dbReference type="NCBI Taxonomy" id="3108223"/>
    <lineage>
        <taxon>Bacteria</taxon>
        <taxon>Pseudomonadati</taxon>
        <taxon>Pseudomonadota</taxon>
        <taxon>Alphaproteobacteria</taxon>
        <taxon>Geminicoccales</taxon>
        <taxon>Geminicoccaceae</taxon>
        <taxon>Benzoatithermus</taxon>
    </lineage>
</organism>
<dbReference type="InterPro" id="IPR008792">
    <property type="entry name" value="PQQD"/>
</dbReference>
<evidence type="ECO:0000313" key="3">
    <source>
        <dbReference type="Proteomes" id="UP001375743"/>
    </source>
</evidence>
<feature type="compositionally biased region" description="Low complexity" evidence="1">
    <location>
        <begin position="87"/>
        <end position="98"/>
    </location>
</feature>
<dbReference type="SUPFAM" id="SSF53795">
    <property type="entry name" value="PEP carboxykinase-like"/>
    <property type="match status" value="1"/>
</dbReference>
<gene>
    <name evidence="2" type="ORF">U1T56_11335</name>
</gene>
<dbReference type="EMBL" id="JBBLZC010000010">
    <property type="protein sequence ID" value="MEK0083747.1"/>
    <property type="molecule type" value="Genomic_DNA"/>
</dbReference>
<evidence type="ECO:0000313" key="2">
    <source>
        <dbReference type="EMBL" id="MEK0083747.1"/>
    </source>
</evidence>
<reference evidence="2 3" key="1">
    <citation type="submission" date="2024-01" db="EMBL/GenBank/DDBJ databases">
        <title>Multi-omics insights into the function and evolution of sodium benzoate biodegradation pathways in Benzoatithermus flavus gen. nov., sp. nov. from hot spring.</title>
        <authorList>
            <person name="Hu C.-J."/>
            <person name="Li W.-J."/>
        </authorList>
    </citation>
    <scope>NUCLEOTIDE SEQUENCE [LARGE SCALE GENOMIC DNA]</scope>
    <source>
        <strain evidence="2 3">SYSU G07066</strain>
    </source>
</reference>
<comment type="caution">
    <text evidence="2">The sequence shown here is derived from an EMBL/GenBank/DDBJ whole genome shotgun (WGS) entry which is preliminary data.</text>
</comment>
<evidence type="ECO:0000256" key="1">
    <source>
        <dbReference type="SAM" id="MobiDB-lite"/>
    </source>
</evidence>
<proteinExistence type="predicted"/>
<keyword evidence="3" id="KW-1185">Reference proteome</keyword>
<dbReference type="RefSeq" id="WP_418159740.1">
    <property type="nucleotide sequence ID" value="NZ_JBBLZC010000010.1"/>
</dbReference>
<accession>A0ABU8XUX6</accession>
<protein>
    <submittedName>
        <fullName evidence="2">PqqD family peptide modification chaperone</fullName>
    </submittedName>
</protein>
<dbReference type="Proteomes" id="UP001375743">
    <property type="component" value="Unassembled WGS sequence"/>
</dbReference>
<dbReference type="Gene3D" id="3.40.50.300">
    <property type="entry name" value="P-loop containing nucleotide triphosphate hydrolases"/>
    <property type="match status" value="1"/>
</dbReference>
<sequence length="387" mass="40909">MLDDAGLLLDPTGQELLALSTTATFLWCALMEGMSTGEIVAAYAESFARDEATAAAELGAALLDWAGRGLLAAGAPPARRSPPPAPRRASASSSGPTAPAAARRRYRILGMLFEVGFASEAEADTVDEVLGHFAADGKDVAARAVCAGEAAGTALWIDGRRHDVAPDVAGLAPMVKHALVAEAVNRYGFALCVHGAMLRRGGSALLLPAAPGSGKTCLSLALAAAGFAWHTDETVLLDGERLLARGVPACPCVKQPAWELVAPFAPDLPKRRVYRRADGKLVRYPLPPADPADPALVRAWPVRWLVFPRYVAEAPAGLVRLDRVEALRRLLAETPAMRVALDTDFVRRLVDWIGGIDCYTLAFDAFAPAVAVLDRLAEPRLRSSLAA</sequence>